<organism evidence="1 2">
    <name type="scientific">Venturia nashicola</name>
    <dbReference type="NCBI Taxonomy" id="86259"/>
    <lineage>
        <taxon>Eukaryota</taxon>
        <taxon>Fungi</taxon>
        <taxon>Dikarya</taxon>
        <taxon>Ascomycota</taxon>
        <taxon>Pezizomycotina</taxon>
        <taxon>Dothideomycetes</taxon>
        <taxon>Pleosporomycetidae</taxon>
        <taxon>Venturiales</taxon>
        <taxon>Venturiaceae</taxon>
        <taxon>Venturia</taxon>
    </lineage>
</organism>
<evidence type="ECO:0000313" key="2">
    <source>
        <dbReference type="Proteomes" id="UP000298493"/>
    </source>
</evidence>
<proteinExistence type="predicted"/>
<keyword evidence="2" id="KW-1185">Reference proteome</keyword>
<name>A0A4Z1PAJ9_9PEZI</name>
<comment type="caution">
    <text evidence="1">The sequence shown here is derived from an EMBL/GenBank/DDBJ whole genome shotgun (WGS) entry which is preliminary data.</text>
</comment>
<gene>
    <name evidence="1" type="ORF">E6O75_ATG10850</name>
</gene>
<dbReference type="AlphaFoldDB" id="A0A4Z1PAJ9"/>
<sequence>MDFPRLGFLTILTILANYWEDSRPWVLSRDYVYTVSALRKRRYRGSGRDHRGAKTATVLNVPIELLTDKGDVELEVKHGDNEMFGQGRPVGLSRHLSCFEMRWMSKQKKKERKIMW</sequence>
<evidence type="ECO:0000313" key="1">
    <source>
        <dbReference type="EMBL" id="TID22056.1"/>
    </source>
</evidence>
<dbReference type="EMBL" id="SNSC02000008">
    <property type="protein sequence ID" value="TID22056.1"/>
    <property type="molecule type" value="Genomic_DNA"/>
</dbReference>
<dbReference type="Proteomes" id="UP000298493">
    <property type="component" value="Unassembled WGS sequence"/>
</dbReference>
<reference evidence="1 2" key="1">
    <citation type="submission" date="2019-04" db="EMBL/GenBank/DDBJ databases">
        <title>High contiguity whole genome sequence and gene annotation resource for two Venturia nashicola isolates.</title>
        <authorList>
            <person name="Prokchorchik M."/>
            <person name="Won K."/>
            <person name="Lee Y."/>
            <person name="Choi E.D."/>
            <person name="Segonzac C."/>
            <person name="Sohn K.H."/>
        </authorList>
    </citation>
    <scope>NUCLEOTIDE SEQUENCE [LARGE SCALE GENOMIC DNA]</scope>
    <source>
        <strain evidence="1 2">PRI2</strain>
    </source>
</reference>
<protein>
    <submittedName>
        <fullName evidence="1">Uncharacterized protein</fullName>
    </submittedName>
</protein>
<accession>A0A4Z1PAJ9</accession>